<comment type="caution">
    <text evidence="1">The sequence shown here is derived from an EMBL/GenBank/DDBJ whole genome shotgun (WGS) entry which is preliminary data.</text>
</comment>
<evidence type="ECO:0000313" key="1">
    <source>
        <dbReference type="EMBL" id="RNC97259.1"/>
    </source>
</evidence>
<protein>
    <submittedName>
        <fullName evidence="1">Uncharacterized protein</fullName>
    </submittedName>
</protein>
<organism evidence="1 2">
    <name type="scientific">Lysinibacillus halotolerans</name>
    <dbReference type="NCBI Taxonomy" id="1368476"/>
    <lineage>
        <taxon>Bacteria</taxon>
        <taxon>Bacillati</taxon>
        <taxon>Bacillota</taxon>
        <taxon>Bacilli</taxon>
        <taxon>Bacillales</taxon>
        <taxon>Bacillaceae</taxon>
        <taxon>Lysinibacillus</taxon>
    </lineage>
</organism>
<name>A0A3M8H4M6_9BACI</name>
<sequence length="83" mass="9801">FIRSGPYFLFKIIKAGEILLIVKFHRLFISEVGFVPASFFVMLFQEFSIFPNLTPYNSQIIFINTMKMYKFEKNTVIILLLII</sequence>
<dbReference type="RefSeq" id="WP_206613380.1">
    <property type="nucleotide sequence ID" value="NZ_RHLQ01000056.1"/>
</dbReference>
<dbReference type="Proteomes" id="UP000279909">
    <property type="component" value="Unassembled WGS sequence"/>
</dbReference>
<dbReference type="EMBL" id="RHLQ01000056">
    <property type="protein sequence ID" value="RNC97259.1"/>
    <property type="molecule type" value="Genomic_DNA"/>
</dbReference>
<gene>
    <name evidence="1" type="ORF">EC501_16150</name>
</gene>
<reference evidence="1 2" key="1">
    <citation type="journal article" date="2014" name="Int. J. Syst. Evol. Microbiol.">
        <title>Lysinibacillus halotolerans sp. nov., isolated from saline-alkaline soil.</title>
        <authorList>
            <person name="Kong D."/>
            <person name="Wang Y."/>
            <person name="Zhao B."/>
            <person name="Li Y."/>
            <person name="Song J."/>
            <person name="Zhai Y."/>
            <person name="Zhang C."/>
            <person name="Wang H."/>
            <person name="Chen X."/>
            <person name="Zhao B."/>
            <person name="Ruan Z."/>
        </authorList>
    </citation>
    <scope>NUCLEOTIDE SEQUENCE [LARGE SCALE GENOMIC DNA]</scope>
    <source>
        <strain evidence="1 2">MCCC 1A12703</strain>
    </source>
</reference>
<evidence type="ECO:0000313" key="2">
    <source>
        <dbReference type="Proteomes" id="UP000279909"/>
    </source>
</evidence>
<keyword evidence="2" id="KW-1185">Reference proteome</keyword>
<accession>A0A3M8H4M6</accession>
<feature type="non-terminal residue" evidence="1">
    <location>
        <position position="1"/>
    </location>
</feature>
<proteinExistence type="predicted"/>
<dbReference type="AlphaFoldDB" id="A0A3M8H4M6"/>